<keyword evidence="3" id="KW-0175">Coiled coil</keyword>
<evidence type="ECO:0000259" key="6">
    <source>
        <dbReference type="PROSITE" id="PS51391"/>
    </source>
</evidence>
<feature type="region of interest" description="Disordered" evidence="4">
    <location>
        <begin position="461"/>
        <end position="573"/>
    </location>
</feature>
<dbReference type="Pfam" id="PF04818">
    <property type="entry name" value="CID"/>
    <property type="match status" value="1"/>
</dbReference>
<dbReference type="PANTHER" id="PTHR23140">
    <property type="entry name" value="RNA PROCESSING PROTEIN LD23810P"/>
    <property type="match status" value="1"/>
</dbReference>
<evidence type="ECO:0000259" key="5">
    <source>
        <dbReference type="PROSITE" id="PS50102"/>
    </source>
</evidence>
<dbReference type="Pfam" id="PF00076">
    <property type="entry name" value="RRM_1"/>
    <property type="match status" value="1"/>
</dbReference>
<feature type="compositionally biased region" description="Basic and acidic residues" evidence="4">
    <location>
        <begin position="490"/>
        <end position="508"/>
    </location>
</feature>
<dbReference type="FunFam" id="1.25.40.90:FF:000004">
    <property type="entry name" value="splicing factor, arginine/serine-rich 15"/>
    <property type="match status" value="1"/>
</dbReference>
<feature type="compositionally biased region" description="Basic and acidic residues" evidence="4">
    <location>
        <begin position="933"/>
        <end position="965"/>
    </location>
</feature>
<dbReference type="Proteomes" id="UP000759131">
    <property type="component" value="Unassembled WGS sequence"/>
</dbReference>
<dbReference type="PROSITE" id="PS51391">
    <property type="entry name" value="CID"/>
    <property type="match status" value="1"/>
</dbReference>
<dbReference type="PANTHER" id="PTHR23140:SF4">
    <property type="entry name" value="PROTEIN CBR-NRD-1"/>
    <property type="match status" value="1"/>
</dbReference>
<dbReference type="PROSITE" id="PS50102">
    <property type="entry name" value="RRM"/>
    <property type="match status" value="1"/>
</dbReference>
<dbReference type="EMBL" id="CAJPIZ010006851">
    <property type="protein sequence ID" value="CAG2109878.1"/>
    <property type="molecule type" value="Genomic_DNA"/>
</dbReference>
<feature type="region of interest" description="Disordered" evidence="4">
    <location>
        <begin position="929"/>
        <end position="990"/>
    </location>
</feature>
<dbReference type="SUPFAM" id="SSF54928">
    <property type="entry name" value="RNA-binding domain, RBD"/>
    <property type="match status" value="1"/>
</dbReference>
<feature type="compositionally biased region" description="Low complexity" evidence="4">
    <location>
        <begin position="461"/>
        <end position="485"/>
    </location>
</feature>
<dbReference type="SMART" id="SM00582">
    <property type="entry name" value="RPR"/>
    <property type="match status" value="1"/>
</dbReference>
<protein>
    <submittedName>
        <fullName evidence="7">Uncharacterized protein</fullName>
    </submittedName>
</protein>
<feature type="domain" description="CID" evidence="6">
    <location>
        <begin position="128"/>
        <end position="294"/>
    </location>
</feature>
<dbReference type="InterPro" id="IPR006569">
    <property type="entry name" value="CID_dom"/>
</dbReference>
<dbReference type="InterPro" id="IPR008942">
    <property type="entry name" value="ENTH_VHS"/>
</dbReference>
<dbReference type="SMART" id="SM00360">
    <property type="entry name" value="RRM"/>
    <property type="match status" value="1"/>
</dbReference>
<feature type="compositionally biased region" description="Basic and acidic residues" evidence="4">
    <location>
        <begin position="545"/>
        <end position="562"/>
    </location>
</feature>
<name>A0A7R9Q2W5_9ACAR</name>
<feature type="compositionally biased region" description="Basic residues" evidence="4">
    <location>
        <begin position="1049"/>
        <end position="1066"/>
    </location>
</feature>
<dbReference type="InterPro" id="IPR051485">
    <property type="entry name" value="SR-CTD_assoc_factor"/>
</dbReference>
<dbReference type="CDD" id="cd16983">
    <property type="entry name" value="CID_SCAF8_like"/>
    <property type="match status" value="1"/>
</dbReference>
<feature type="region of interest" description="Disordered" evidence="4">
    <location>
        <begin position="1034"/>
        <end position="1112"/>
    </location>
</feature>
<feature type="compositionally biased region" description="Basic and acidic residues" evidence="4">
    <location>
        <begin position="973"/>
        <end position="987"/>
    </location>
</feature>
<sequence>MALRNNERNVVYERLFNTIQSGRSVHCRESAAYSRCELFVTITHNKCTLQVNNGWCLMHTNTPQQDICRHHRPVVIDGQPLDPNLSAASRLVIGVIAEDIRRSTRLSPTRYTPREECVHTIVANMSSRDTEVVQQFNAELSSLYEVRPPISKAKMSQITKSSMKAIKMYKHIVQSVERFIIKITKSSMKAIKMYKHIVQSVERFIIKCRPEYKIPGLYVIDSIVRQSRHQFGVDKDVYAARFARNFGQTFQSLFLTCPTDDKPKIVRVLNLWQRNNVFTAETIQPLLDMANPNAALSAMKFDGSPQPHMNSGGGAGGRDGNRGGESRDTPALKDPTLILQLQQLANSLGLTKPGNNSGDSGQESQNQIKFNKKLLDFDYGDDEEDEERGETPTESEPPMRGSGGDDNNSTNPLAISMAQNLLSNPELLQQLQAMQKTIQQTELLKLSISELEAHGLAGLGQQSAAGGSSGQQFMSGYQSQQQFGGRRSRFRSDQRSDRYRGERPDQRSRSRSPRSSRRGGDRDRDGGGGSRRSHRSRSRSPRGSRFSDRPRSPQSFERERERERRRKGLPTQRKGYMSICSTTLWLGHVPKLVSEADLSDTFGEFGAINSIDLIPSRGCAYVCMNRRQDAAKALTNLRNVKLHGSVIKMAWAPGKGMKGKEYKDYWEADEGASYIPYTKLSDDVDLDLLEEGGTVDEDTVPEKLQEIRKRKNKEREDQEREAAAMMARAAAMMQQPLSMVALPATSYGVTGLVIPPNMMNITSHTPVMSMQSATDTPLMTTAISATAYPQLQAPPPIPSLLSDDPLKNEITEVVMNTDTNDRKSDSASSLMSNPPLFPPPLPPFQTPLGMPPMPPILGAQSHRLPWLSGPPPPILPNRMQVSPQRPPLLSMSSTSTATTDSIITSIRPEDMRALSKPEDRPPLIATLPPLAIPHDELPPRLHPDSRQPMDRMDRNYPPTRDRFRPNMDGGGVGRHDMDGRSHSHPNDDPFAPSVYELRAMERNQMMRPPIPHQMAGTGRSALLQMPHTMQERFAPPAMPFERPPQQRPYHPRHHQMRPDIRHHHNQHPQQFVDRHPQQQNHPQQQSRGSGRDQYSNRGFGGGGGGGGGGRRERISRWKEVNVWGPNRVGPLPVTIDLVQLIMPQNSLY</sequence>
<feature type="compositionally biased region" description="Basic residues" evidence="4">
    <location>
        <begin position="531"/>
        <end position="542"/>
    </location>
</feature>
<dbReference type="Gene3D" id="1.25.40.90">
    <property type="match status" value="2"/>
</dbReference>
<feature type="domain" description="RRM" evidence="5">
    <location>
        <begin position="582"/>
        <end position="654"/>
    </location>
</feature>
<dbReference type="AlphaFoldDB" id="A0A7R9Q2W5"/>
<evidence type="ECO:0000256" key="3">
    <source>
        <dbReference type="SAM" id="Coils"/>
    </source>
</evidence>
<feature type="region of interest" description="Disordered" evidence="4">
    <location>
        <begin position="298"/>
        <end position="331"/>
    </location>
</feature>
<accession>A0A7R9Q2W5</accession>
<feature type="compositionally biased region" description="Polar residues" evidence="4">
    <location>
        <begin position="1086"/>
        <end position="1096"/>
    </location>
</feature>
<reference evidence="7" key="1">
    <citation type="submission" date="2020-11" db="EMBL/GenBank/DDBJ databases">
        <authorList>
            <person name="Tran Van P."/>
        </authorList>
    </citation>
    <scope>NUCLEOTIDE SEQUENCE</scope>
</reference>
<evidence type="ECO:0000313" key="8">
    <source>
        <dbReference type="Proteomes" id="UP000759131"/>
    </source>
</evidence>
<dbReference type="Gene3D" id="3.30.70.330">
    <property type="match status" value="1"/>
</dbReference>
<dbReference type="InterPro" id="IPR000504">
    <property type="entry name" value="RRM_dom"/>
</dbReference>
<dbReference type="InterPro" id="IPR012677">
    <property type="entry name" value="Nucleotide-bd_a/b_plait_sf"/>
</dbReference>
<keyword evidence="8" id="KW-1185">Reference proteome</keyword>
<dbReference type="EMBL" id="OC861426">
    <property type="protein sequence ID" value="CAD7629448.1"/>
    <property type="molecule type" value="Genomic_DNA"/>
</dbReference>
<evidence type="ECO:0000313" key="7">
    <source>
        <dbReference type="EMBL" id="CAD7629448.1"/>
    </source>
</evidence>
<feature type="region of interest" description="Disordered" evidence="4">
    <location>
        <begin position="381"/>
        <end position="412"/>
    </location>
</feature>
<feature type="compositionally biased region" description="Basic and acidic residues" evidence="4">
    <location>
        <begin position="319"/>
        <end position="331"/>
    </location>
</feature>
<feature type="compositionally biased region" description="Pro residues" evidence="4">
    <location>
        <begin position="1036"/>
        <end position="1046"/>
    </location>
</feature>
<dbReference type="SUPFAM" id="SSF48464">
    <property type="entry name" value="ENTH/VHS domain"/>
    <property type="match status" value="1"/>
</dbReference>
<dbReference type="GO" id="GO:0003723">
    <property type="term" value="F:RNA binding"/>
    <property type="evidence" value="ECO:0007669"/>
    <property type="project" value="UniProtKB-UniRule"/>
</dbReference>
<feature type="coiled-coil region" evidence="3">
    <location>
        <begin position="708"/>
        <end position="735"/>
    </location>
</feature>
<dbReference type="CDD" id="cd12227">
    <property type="entry name" value="RRM_SCAF4_SCAF8"/>
    <property type="match status" value="1"/>
</dbReference>
<gene>
    <name evidence="7" type="ORF">OSB1V03_LOCUS9865</name>
</gene>
<dbReference type="GO" id="GO:0005634">
    <property type="term" value="C:nucleus"/>
    <property type="evidence" value="ECO:0007669"/>
    <property type="project" value="TreeGrafter"/>
</dbReference>
<dbReference type="OrthoDB" id="79367at2759"/>
<evidence type="ECO:0000256" key="4">
    <source>
        <dbReference type="SAM" id="MobiDB-lite"/>
    </source>
</evidence>
<dbReference type="InterPro" id="IPR035979">
    <property type="entry name" value="RBD_domain_sf"/>
</dbReference>
<feature type="compositionally biased region" description="Gly residues" evidence="4">
    <location>
        <begin position="1098"/>
        <end position="1108"/>
    </location>
</feature>
<proteinExistence type="predicted"/>
<evidence type="ECO:0000256" key="2">
    <source>
        <dbReference type="PROSITE-ProRule" id="PRU00176"/>
    </source>
</evidence>
<evidence type="ECO:0000256" key="1">
    <source>
        <dbReference type="ARBA" id="ARBA00022884"/>
    </source>
</evidence>
<organism evidence="7">
    <name type="scientific">Medioppia subpectinata</name>
    <dbReference type="NCBI Taxonomy" id="1979941"/>
    <lineage>
        <taxon>Eukaryota</taxon>
        <taxon>Metazoa</taxon>
        <taxon>Ecdysozoa</taxon>
        <taxon>Arthropoda</taxon>
        <taxon>Chelicerata</taxon>
        <taxon>Arachnida</taxon>
        <taxon>Acari</taxon>
        <taxon>Acariformes</taxon>
        <taxon>Sarcoptiformes</taxon>
        <taxon>Oribatida</taxon>
        <taxon>Brachypylina</taxon>
        <taxon>Oppioidea</taxon>
        <taxon>Oppiidae</taxon>
        <taxon>Medioppia</taxon>
    </lineage>
</organism>
<keyword evidence="1 2" id="KW-0694">RNA-binding</keyword>